<evidence type="ECO:0000313" key="10">
    <source>
        <dbReference type="Proteomes" id="UP000199019"/>
    </source>
</evidence>
<dbReference type="EC" id="1.1.1.2" evidence="5"/>
<evidence type="ECO:0000256" key="6">
    <source>
        <dbReference type="ARBA" id="ARBA00048262"/>
    </source>
</evidence>
<dbReference type="SUPFAM" id="SSF50129">
    <property type="entry name" value="GroES-like"/>
    <property type="match status" value="1"/>
</dbReference>
<organism evidence="9 10">
    <name type="scientific">Pedococcus cremeus</name>
    <dbReference type="NCBI Taxonomy" id="587636"/>
    <lineage>
        <taxon>Bacteria</taxon>
        <taxon>Bacillati</taxon>
        <taxon>Actinomycetota</taxon>
        <taxon>Actinomycetes</taxon>
        <taxon>Micrococcales</taxon>
        <taxon>Intrasporangiaceae</taxon>
        <taxon>Pedococcus</taxon>
    </lineage>
</organism>
<dbReference type="Pfam" id="PF08240">
    <property type="entry name" value="ADH_N"/>
    <property type="match status" value="1"/>
</dbReference>
<dbReference type="FunFam" id="3.40.50.720:FF:000022">
    <property type="entry name" value="Cinnamyl alcohol dehydrogenase"/>
    <property type="match status" value="1"/>
</dbReference>
<dbReference type="InterPro" id="IPR036291">
    <property type="entry name" value="NAD(P)-bd_dom_sf"/>
</dbReference>
<proteinExistence type="inferred from homology"/>
<evidence type="ECO:0000259" key="8">
    <source>
        <dbReference type="SMART" id="SM00829"/>
    </source>
</evidence>
<evidence type="ECO:0000256" key="2">
    <source>
        <dbReference type="ARBA" id="ARBA00022723"/>
    </source>
</evidence>
<keyword evidence="2 7" id="KW-0479">Metal-binding</keyword>
<dbReference type="Proteomes" id="UP000199019">
    <property type="component" value="Unassembled WGS sequence"/>
</dbReference>
<dbReference type="OrthoDB" id="3567264at2"/>
<keyword evidence="4" id="KW-0560">Oxidoreductase</keyword>
<dbReference type="Pfam" id="PF00107">
    <property type="entry name" value="ADH_zinc_N"/>
    <property type="match status" value="1"/>
</dbReference>
<dbReference type="GO" id="GO:0008270">
    <property type="term" value="F:zinc ion binding"/>
    <property type="evidence" value="ECO:0007669"/>
    <property type="project" value="InterPro"/>
</dbReference>
<dbReference type="CDD" id="cd05283">
    <property type="entry name" value="CAD1"/>
    <property type="match status" value="1"/>
</dbReference>
<dbReference type="AlphaFoldDB" id="A0A1H9RVY7"/>
<dbReference type="InterPro" id="IPR011032">
    <property type="entry name" value="GroES-like_sf"/>
</dbReference>
<dbReference type="SMART" id="SM00829">
    <property type="entry name" value="PKS_ER"/>
    <property type="match status" value="1"/>
</dbReference>
<keyword evidence="10" id="KW-1185">Reference proteome</keyword>
<reference evidence="10" key="1">
    <citation type="submission" date="2016-10" db="EMBL/GenBank/DDBJ databases">
        <authorList>
            <person name="Varghese N."/>
            <person name="Submissions S."/>
        </authorList>
    </citation>
    <scope>NUCLEOTIDE SEQUENCE [LARGE SCALE GENOMIC DNA]</scope>
    <source>
        <strain evidence="10">CGMCC 1.6963</strain>
    </source>
</reference>
<dbReference type="EMBL" id="FOHB01000001">
    <property type="protein sequence ID" value="SER76962.1"/>
    <property type="molecule type" value="Genomic_DNA"/>
</dbReference>
<evidence type="ECO:0000256" key="5">
    <source>
        <dbReference type="ARBA" id="ARBA00024074"/>
    </source>
</evidence>
<name>A0A1H9RVY7_9MICO</name>
<dbReference type="RefSeq" id="WP_091756057.1">
    <property type="nucleotide sequence ID" value="NZ_FOHB01000001.1"/>
</dbReference>
<evidence type="ECO:0000256" key="7">
    <source>
        <dbReference type="RuleBase" id="RU361277"/>
    </source>
</evidence>
<keyword evidence="3 7" id="KW-0862">Zinc</keyword>
<dbReference type="InterPro" id="IPR002328">
    <property type="entry name" value="ADH_Zn_CS"/>
</dbReference>
<evidence type="ECO:0000256" key="4">
    <source>
        <dbReference type="ARBA" id="ARBA00023002"/>
    </source>
</evidence>
<protein>
    <recommendedName>
        <fullName evidence="5">alcohol dehydrogenase (NADP(+))</fullName>
        <ecNumber evidence="5">1.1.1.2</ecNumber>
    </recommendedName>
</protein>
<accession>A0A1H9RVY7</accession>
<gene>
    <name evidence="9" type="ORF">SAMN05216199_1148</name>
</gene>
<dbReference type="InterPro" id="IPR013154">
    <property type="entry name" value="ADH-like_N"/>
</dbReference>
<dbReference type="STRING" id="587636.SAMN05216199_1148"/>
<dbReference type="Gene3D" id="3.90.180.10">
    <property type="entry name" value="Medium-chain alcohol dehydrogenases, catalytic domain"/>
    <property type="match status" value="1"/>
</dbReference>
<comment type="similarity">
    <text evidence="7">Belongs to the zinc-containing alcohol dehydrogenase family.</text>
</comment>
<comment type="cofactor">
    <cofactor evidence="1 7">
        <name>Zn(2+)</name>
        <dbReference type="ChEBI" id="CHEBI:29105"/>
    </cofactor>
</comment>
<dbReference type="Gene3D" id="3.40.50.720">
    <property type="entry name" value="NAD(P)-binding Rossmann-like Domain"/>
    <property type="match status" value="1"/>
</dbReference>
<sequence length="353" mass="37782">MTTTTPALAMPSAGGRFQATTVERCDLRPDDVRIDIKFAGICHSDIHTVRDEWGKATYPLTPGHEIAGVVSEVGPEVTKFKVGDRVGVGCMVDSCGECSQCRAGHENFCEKKTVFTYGDTDVDGTMTQGGYSQQVVVTERFVVRIPDGLDLDVAAPLLCAGITLYTPLKRWLEHAGSDAKVAIVGMGGLGHMGVKLASAMGADVTVLSQGLSKEEDGRRFGARDYRATSDATTFEELRGTFDVIISTISADLDLSQYLSLLKPFGTFVTVGLPPNPQQLPFGALINGDKTIAGSNIGGIALTQEMLDFCAEHGITAEIETIGADEVDEAYDRVVKSDVRYRFVIDTATIQPAS</sequence>
<dbReference type="GO" id="GO:0008106">
    <property type="term" value="F:alcohol dehydrogenase (NADP+) activity"/>
    <property type="evidence" value="ECO:0007669"/>
    <property type="project" value="UniProtKB-EC"/>
</dbReference>
<dbReference type="PANTHER" id="PTHR42683">
    <property type="entry name" value="ALDEHYDE REDUCTASE"/>
    <property type="match status" value="1"/>
</dbReference>
<dbReference type="InterPro" id="IPR047109">
    <property type="entry name" value="CAD-like"/>
</dbReference>
<evidence type="ECO:0000256" key="1">
    <source>
        <dbReference type="ARBA" id="ARBA00001947"/>
    </source>
</evidence>
<dbReference type="InterPro" id="IPR020843">
    <property type="entry name" value="ER"/>
</dbReference>
<dbReference type="SUPFAM" id="SSF51735">
    <property type="entry name" value="NAD(P)-binding Rossmann-fold domains"/>
    <property type="match status" value="1"/>
</dbReference>
<dbReference type="InterPro" id="IPR013149">
    <property type="entry name" value="ADH-like_C"/>
</dbReference>
<evidence type="ECO:0000313" key="9">
    <source>
        <dbReference type="EMBL" id="SER76962.1"/>
    </source>
</evidence>
<feature type="domain" description="Enoyl reductase (ER)" evidence="8">
    <location>
        <begin position="15"/>
        <end position="344"/>
    </location>
</feature>
<comment type="catalytic activity">
    <reaction evidence="6">
        <text>a primary alcohol + NADP(+) = an aldehyde + NADPH + H(+)</text>
        <dbReference type="Rhea" id="RHEA:15937"/>
        <dbReference type="ChEBI" id="CHEBI:15378"/>
        <dbReference type="ChEBI" id="CHEBI:15734"/>
        <dbReference type="ChEBI" id="CHEBI:17478"/>
        <dbReference type="ChEBI" id="CHEBI:57783"/>
        <dbReference type="ChEBI" id="CHEBI:58349"/>
        <dbReference type="EC" id="1.1.1.2"/>
    </reaction>
</comment>
<evidence type="ECO:0000256" key="3">
    <source>
        <dbReference type="ARBA" id="ARBA00022833"/>
    </source>
</evidence>
<dbReference type="PROSITE" id="PS00059">
    <property type="entry name" value="ADH_ZINC"/>
    <property type="match status" value="1"/>
</dbReference>